<protein>
    <submittedName>
        <fullName evidence="1">Uncharacterized protein</fullName>
    </submittedName>
</protein>
<sequence length="48" mass="5697">VNPGAAGLPKWSVAPSFIFRYLQNKAWIQMWFYEQVNLQRESYISVFD</sequence>
<reference evidence="1" key="3">
    <citation type="submission" date="2025-09" db="UniProtKB">
        <authorList>
            <consortium name="Ensembl"/>
        </authorList>
    </citation>
    <scope>IDENTIFICATION</scope>
</reference>
<dbReference type="AlphaFoldDB" id="A0A8C4LYW6"/>
<proteinExistence type="predicted"/>
<accession>A0A8C4LYW6</accession>
<evidence type="ECO:0000313" key="2">
    <source>
        <dbReference type="Proteomes" id="UP000694387"/>
    </source>
</evidence>
<keyword evidence="2" id="KW-1185">Reference proteome</keyword>
<reference evidence="1 2" key="1">
    <citation type="journal article" date="2020" name="Nat. Commun.">
        <title>Donkey genomes provide new insights into domestication and selection for coat color.</title>
        <authorList>
            <person name="Wang"/>
            <person name="C."/>
            <person name="Li"/>
            <person name="H."/>
            <person name="Guo"/>
            <person name="Y."/>
            <person name="Huang"/>
            <person name="J."/>
            <person name="Sun"/>
            <person name="Y."/>
            <person name="Min"/>
            <person name="J."/>
            <person name="Wang"/>
            <person name="J."/>
            <person name="Fang"/>
            <person name="X."/>
            <person name="Zhao"/>
            <person name="Z."/>
            <person name="Wang"/>
            <person name="S."/>
            <person name="Zhang"/>
            <person name="Y."/>
            <person name="Liu"/>
            <person name="Q."/>
            <person name="Jiang"/>
            <person name="Q."/>
            <person name="Wang"/>
            <person name="X."/>
            <person name="Guo"/>
            <person name="Y."/>
            <person name="Yang"/>
            <person name="C."/>
            <person name="Wang"/>
            <person name="Y."/>
            <person name="Tian"/>
            <person name="F."/>
            <person name="Zhuang"/>
            <person name="G."/>
            <person name="Fan"/>
            <person name="Y."/>
            <person name="Gao"/>
            <person name="Q."/>
            <person name="Li"/>
            <person name="Y."/>
            <person name="Ju"/>
            <person name="Z."/>
            <person name="Li"/>
            <person name="J."/>
            <person name="Li"/>
            <person name="R."/>
            <person name="Hou"/>
            <person name="M."/>
            <person name="Yang"/>
            <person name="G."/>
            <person name="Liu"/>
            <person name="G."/>
            <person name="Liu"/>
            <person name="W."/>
            <person name="Guo"/>
            <person name="J."/>
            <person name="Pan"/>
            <person name="S."/>
            <person name="Fan"/>
            <person name="G."/>
            <person name="Zhang"/>
            <person name="W."/>
            <person name="Zhang"/>
            <person name="R."/>
            <person name="Yu"/>
            <person name="J."/>
            <person name="Zhang"/>
            <person name="X."/>
            <person name="Yin"/>
            <person name="Q."/>
            <person name="Ji"/>
            <person name="C."/>
            <person name="Jin"/>
            <person name="Y."/>
            <person name="Yue"/>
            <person name="G."/>
            <person name="Liu"/>
            <person name="M."/>
            <person name="Xu"/>
            <person name="J."/>
            <person name="Liu"/>
            <person name="S."/>
            <person name="Jordana"/>
            <person name="J."/>
            <person name="Noce"/>
            <person name="A."/>
            <person name="Amills"/>
            <person name="M."/>
            <person name="Wu"/>
            <person name="D.D."/>
            <person name="Li"/>
            <person name="S."/>
            <person name="Zhou"/>
            <person name="X. and Zhong"/>
            <person name="J."/>
        </authorList>
    </citation>
    <scope>NUCLEOTIDE SEQUENCE [LARGE SCALE GENOMIC DNA]</scope>
</reference>
<organism evidence="1 2">
    <name type="scientific">Equus asinus</name>
    <name type="common">Donkey</name>
    <name type="synonym">Equus africanus asinus</name>
    <dbReference type="NCBI Taxonomy" id="9793"/>
    <lineage>
        <taxon>Eukaryota</taxon>
        <taxon>Metazoa</taxon>
        <taxon>Chordata</taxon>
        <taxon>Craniata</taxon>
        <taxon>Vertebrata</taxon>
        <taxon>Euteleostomi</taxon>
        <taxon>Mammalia</taxon>
        <taxon>Eutheria</taxon>
        <taxon>Laurasiatheria</taxon>
        <taxon>Perissodactyla</taxon>
        <taxon>Equidae</taxon>
        <taxon>Equus</taxon>
    </lineage>
</organism>
<dbReference type="Ensembl" id="ENSEAST00005020642.2">
    <property type="protein sequence ID" value="ENSEASP00005019021.2"/>
    <property type="gene ID" value="ENSEASG00005013096.2"/>
</dbReference>
<name>A0A8C4LYW6_EQUAS</name>
<dbReference type="Proteomes" id="UP000694387">
    <property type="component" value="Chromosome 2"/>
</dbReference>
<evidence type="ECO:0000313" key="1">
    <source>
        <dbReference type="Ensembl" id="ENSEASP00005019021.2"/>
    </source>
</evidence>
<reference evidence="1" key="2">
    <citation type="submission" date="2025-08" db="UniProtKB">
        <authorList>
            <consortium name="Ensembl"/>
        </authorList>
    </citation>
    <scope>IDENTIFICATION</scope>
</reference>